<dbReference type="GO" id="GO:0005739">
    <property type="term" value="C:mitochondrion"/>
    <property type="evidence" value="ECO:0007669"/>
    <property type="project" value="TreeGrafter"/>
</dbReference>
<comment type="similarity">
    <text evidence="1">Belongs to the OPA3 family.</text>
</comment>
<keyword evidence="2" id="KW-0175">Coiled coil</keyword>
<evidence type="ECO:0000313" key="4">
    <source>
        <dbReference type="EMBL" id="RKO99081.1"/>
    </source>
</evidence>
<reference evidence="5" key="1">
    <citation type="journal article" date="2018" name="Nat. Microbiol.">
        <title>Leveraging single-cell genomics to expand the fungal tree of life.</title>
        <authorList>
            <person name="Ahrendt S.R."/>
            <person name="Quandt C.A."/>
            <person name="Ciobanu D."/>
            <person name="Clum A."/>
            <person name="Salamov A."/>
            <person name="Andreopoulos B."/>
            <person name="Cheng J.F."/>
            <person name="Woyke T."/>
            <person name="Pelin A."/>
            <person name="Henrissat B."/>
            <person name="Reynolds N.K."/>
            <person name="Benny G.L."/>
            <person name="Smith M.E."/>
            <person name="James T.Y."/>
            <person name="Grigoriev I.V."/>
        </authorList>
    </citation>
    <scope>NUCLEOTIDE SEQUENCE [LARGE SCALE GENOMIC DNA]</scope>
    <source>
        <strain evidence="5">ATCC 52028</strain>
    </source>
</reference>
<keyword evidence="5" id="KW-1185">Reference proteome</keyword>
<feature type="region of interest" description="Disordered" evidence="3">
    <location>
        <begin position="124"/>
        <end position="166"/>
    </location>
</feature>
<dbReference type="EMBL" id="ML014322">
    <property type="protein sequence ID" value="RKO99081.1"/>
    <property type="molecule type" value="Genomic_DNA"/>
</dbReference>
<evidence type="ECO:0000313" key="5">
    <source>
        <dbReference type="Proteomes" id="UP000274922"/>
    </source>
</evidence>
<proteinExistence type="inferred from homology"/>
<dbReference type="OrthoDB" id="2129069at2759"/>
<dbReference type="Pfam" id="PF07047">
    <property type="entry name" value="OPA3"/>
    <property type="match status" value="1"/>
</dbReference>
<evidence type="ECO:0000256" key="3">
    <source>
        <dbReference type="SAM" id="MobiDB-lite"/>
    </source>
</evidence>
<dbReference type="PANTHER" id="PTHR12499:SF0">
    <property type="entry name" value="OPTIC ATROPHY 3 PROTEIN"/>
    <property type="match status" value="1"/>
</dbReference>
<sequence>MASFKIGALLIKTLAKPVAKVIKNQATNRPAFKSFCVGLAQRMHRTEHHLKMRFLDYDRTAVRPLNEAKAVEMGANFLSESIIFGVAGLTILGETWRTARKNSNRRADTTDQLAMLTKRVEELQAQIDSLQGPRPRPDNPGGGRPANSAPPAADTEPPNASRAAAA</sequence>
<organism evidence="4 5">
    <name type="scientific">Caulochytrium protostelioides</name>
    <dbReference type="NCBI Taxonomy" id="1555241"/>
    <lineage>
        <taxon>Eukaryota</taxon>
        <taxon>Fungi</taxon>
        <taxon>Fungi incertae sedis</taxon>
        <taxon>Chytridiomycota</taxon>
        <taxon>Chytridiomycota incertae sedis</taxon>
        <taxon>Chytridiomycetes</taxon>
        <taxon>Caulochytriales</taxon>
        <taxon>Caulochytriaceae</taxon>
        <taxon>Caulochytrium</taxon>
    </lineage>
</organism>
<accession>A0A4P9X024</accession>
<protein>
    <recommendedName>
        <fullName evidence="6">OPA3-domain-containing protein</fullName>
    </recommendedName>
</protein>
<dbReference type="PANTHER" id="PTHR12499">
    <property type="entry name" value="OPTIC ATROPHY 3 PROTEIN OPA3"/>
    <property type="match status" value="1"/>
</dbReference>
<dbReference type="Proteomes" id="UP000274922">
    <property type="component" value="Unassembled WGS sequence"/>
</dbReference>
<evidence type="ECO:0000256" key="2">
    <source>
        <dbReference type="ARBA" id="ARBA00023054"/>
    </source>
</evidence>
<dbReference type="AlphaFoldDB" id="A0A4P9X024"/>
<dbReference type="InterPro" id="IPR010754">
    <property type="entry name" value="OPA3-like"/>
</dbReference>
<evidence type="ECO:0000256" key="1">
    <source>
        <dbReference type="ARBA" id="ARBA00007584"/>
    </source>
</evidence>
<dbReference type="STRING" id="1555241.A0A4P9X024"/>
<gene>
    <name evidence="4" type="ORF">CXG81DRAFT_20790</name>
</gene>
<dbReference type="GO" id="GO:0019216">
    <property type="term" value="P:regulation of lipid metabolic process"/>
    <property type="evidence" value="ECO:0007669"/>
    <property type="project" value="TreeGrafter"/>
</dbReference>
<evidence type="ECO:0008006" key="6">
    <source>
        <dbReference type="Google" id="ProtNLM"/>
    </source>
</evidence>
<name>A0A4P9X024_9FUNG</name>